<proteinExistence type="predicted"/>
<reference evidence="2" key="1">
    <citation type="journal article" date="2020" name="Nature">
        <title>Giant virus diversity and host interactions through global metagenomics.</title>
        <authorList>
            <person name="Schulz F."/>
            <person name="Roux S."/>
            <person name="Paez-Espino D."/>
            <person name="Jungbluth S."/>
            <person name="Walsh D.A."/>
            <person name="Denef V.J."/>
            <person name="McMahon K.D."/>
            <person name="Konstantinidis K.T."/>
            <person name="Eloe-Fadrosh E.A."/>
            <person name="Kyrpides N.C."/>
            <person name="Woyke T."/>
        </authorList>
    </citation>
    <scope>NUCLEOTIDE SEQUENCE</scope>
    <source>
        <strain evidence="2">GVMAG-M-3300023184-178</strain>
    </source>
</reference>
<sequence>MGKSRKQQKVWKMKGCSSRKYLGGARRAKVGGQCSMCSLTGGKRRSRSRSRRISRNRNRRGGGCGCSAKLIGGGRMAGMSVPPAMGGGGGIVNPFVGDAWAANVGRWPGVQGIAGVTNHFSPYDVTKDPNLQSISERDGGIFPQPVWTGRGGDIYPPLNPPKAIMGGRREGSETTGGKRMSKRMSKRMRKTGGGIIPQDLINGGRNIMYGLGSTYNAMAGYPAPVNPLPYKDQLMGK</sequence>
<dbReference type="AlphaFoldDB" id="A0A6C0HWQ6"/>
<organism evidence="2">
    <name type="scientific">viral metagenome</name>
    <dbReference type="NCBI Taxonomy" id="1070528"/>
    <lineage>
        <taxon>unclassified sequences</taxon>
        <taxon>metagenomes</taxon>
        <taxon>organismal metagenomes</taxon>
    </lineage>
</organism>
<name>A0A6C0HWQ6_9ZZZZ</name>
<evidence type="ECO:0000313" key="2">
    <source>
        <dbReference type="EMBL" id="QHT84922.1"/>
    </source>
</evidence>
<feature type="compositionally biased region" description="Basic residues" evidence="1">
    <location>
        <begin position="42"/>
        <end position="60"/>
    </location>
</feature>
<feature type="region of interest" description="Disordered" evidence="1">
    <location>
        <begin position="39"/>
        <end position="64"/>
    </location>
</feature>
<protein>
    <submittedName>
        <fullName evidence="2">Uncharacterized protein</fullName>
    </submittedName>
</protein>
<accession>A0A6C0HWQ6</accession>
<feature type="region of interest" description="Disordered" evidence="1">
    <location>
        <begin position="159"/>
        <end position="187"/>
    </location>
</feature>
<evidence type="ECO:0000256" key="1">
    <source>
        <dbReference type="SAM" id="MobiDB-lite"/>
    </source>
</evidence>
<dbReference type="EMBL" id="MN740028">
    <property type="protein sequence ID" value="QHT84922.1"/>
    <property type="molecule type" value="Genomic_DNA"/>
</dbReference>